<reference evidence="2 3" key="1">
    <citation type="journal article" date="2011" name="Front. Microbiol.">
        <title>Genomic signatures of strain selection and enhancement in Bacillus atrophaeus var. globigii, a historical biowarfare simulant.</title>
        <authorList>
            <person name="Gibbons H.S."/>
            <person name="Broomall S.M."/>
            <person name="McNew L.A."/>
            <person name="Daligault H."/>
            <person name="Chapman C."/>
            <person name="Bruce D."/>
            <person name="Karavis M."/>
            <person name="Krepps M."/>
            <person name="McGregor P.A."/>
            <person name="Hong C."/>
            <person name="Park K.H."/>
            <person name="Akmal A."/>
            <person name="Feldman A."/>
            <person name="Lin J.S."/>
            <person name="Chang W.E."/>
            <person name="Higgs B.W."/>
            <person name="Demirev P."/>
            <person name="Lindquist J."/>
            <person name="Liem A."/>
            <person name="Fochler E."/>
            <person name="Read T.D."/>
            <person name="Tapia R."/>
            <person name="Johnson S."/>
            <person name="Bishop-Lilly K.A."/>
            <person name="Detter C."/>
            <person name="Han C."/>
            <person name="Sozhamannan S."/>
            <person name="Rosenzweig C.N."/>
            <person name="Skowronski E.W."/>
        </authorList>
    </citation>
    <scope>NUCLEOTIDE SEQUENCE [LARGE SCALE GENOMIC DNA]</scope>
    <source>
        <strain evidence="2 3">CC-PW-9</strain>
    </source>
</reference>
<dbReference type="Proteomes" id="UP000287996">
    <property type="component" value="Unassembled WGS sequence"/>
</dbReference>
<dbReference type="RefSeq" id="WP_126840671.1">
    <property type="nucleotide sequence ID" value="NZ_PIQH01000001.1"/>
</dbReference>
<sequence length="255" mass="27441">MSEQQKVIGGDLARALKGDFQLSLGDTIKQGFAVTQKHWAPLCLAFIGLIAINILVFLVITSNFVSLEQIQQSAQTQLLMNLLQTAISAPFLGGIALMGIRHSIGLGSKATDMFDGFSQLLPLVSVSLLSSAIAVVVNQLALLFHPALTILSSLYITSCFMLAVPLVAERKMGPLSALYASFVIAHKALPQFVLITLCLGVLLIVAALPLFLGLIWMLPMTYNVIGVLYRDVVGVQVTTDDSAQPTNRNEDNWSA</sequence>
<dbReference type="PANTHER" id="PTHR40076:SF1">
    <property type="entry name" value="MEMBRANE PROTEIN"/>
    <property type="match status" value="1"/>
</dbReference>
<name>A0A432ZU68_9GAMM</name>
<evidence type="ECO:0008006" key="4">
    <source>
        <dbReference type="Google" id="ProtNLM"/>
    </source>
</evidence>
<feature type="transmembrane region" description="Helical" evidence="1">
    <location>
        <begin position="80"/>
        <end position="100"/>
    </location>
</feature>
<feature type="transmembrane region" description="Helical" evidence="1">
    <location>
        <begin position="189"/>
        <end position="218"/>
    </location>
</feature>
<evidence type="ECO:0000313" key="3">
    <source>
        <dbReference type="Proteomes" id="UP000287996"/>
    </source>
</evidence>
<feature type="transmembrane region" description="Helical" evidence="1">
    <location>
        <begin position="120"/>
        <end position="141"/>
    </location>
</feature>
<protein>
    <recommendedName>
        <fullName evidence="4">Stress protein</fullName>
    </recommendedName>
</protein>
<feature type="transmembrane region" description="Helical" evidence="1">
    <location>
        <begin position="39"/>
        <end position="60"/>
    </location>
</feature>
<keyword evidence="3" id="KW-1185">Reference proteome</keyword>
<gene>
    <name evidence="2" type="ORF">CWI84_00780</name>
</gene>
<dbReference type="OrthoDB" id="5915045at2"/>
<dbReference type="PANTHER" id="PTHR40076">
    <property type="entry name" value="MEMBRANE PROTEIN-RELATED"/>
    <property type="match status" value="1"/>
</dbReference>
<keyword evidence="1" id="KW-1133">Transmembrane helix</keyword>
<dbReference type="InterPro" id="IPR010380">
    <property type="entry name" value="DUF975"/>
</dbReference>
<comment type="caution">
    <text evidence="2">The sequence shown here is derived from an EMBL/GenBank/DDBJ whole genome shotgun (WGS) entry which is preliminary data.</text>
</comment>
<accession>A0A432ZU68</accession>
<organism evidence="2 3">
    <name type="scientific">Idiomarina tyrosinivorans</name>
    <dbReference type="NCBI Taxonomy" id="1445662"/>
    <lineage>
        <taxon>Bacteria</taxon>
        <taxon>Pseudomonadati</taxon>
        <taxon>Pseudomonadota</taxon>
        <taxon>Gammaproteobacteria</taxon>
        <taxon>Alteromonadales</taxon>
        <taxon>Idiomarinaceae</taxon>
        <taxon>Idiomarina</taxon>
    </lineage>
</organism>
<feature type="transmembrane region" description="Helical" evidence="1">
    <location>
        <begin position="147"/>
        <end position="168"/>
    </location>
</feature>
<dbReference type="AlphaFoldDB" id="A0A432ZU68"/>
<keyword evidence="1" id="KW-0472">Membrane</keyword>
<keyword evidence="1" id="KW-0812">Transmembrane</keyword>
<evidence type="ECO:0000313" key="2">
    <source>
        <dbReference type="EMBL" id="RUO81326.1"/>
    </source>
</evidence>
<dbReference type="EMBL" id="PIQH01000001">
    <property type="protein sequence ID" value="RUO81326.1"/>
    <property type="molecule type" value="Genomic_DNA"/>
</dbReference>
<proteinExistence type="predicted"/>
<evidence type="ECO:0000256" key="1">
    <source>
        <dbReference type="SAM" id="Phobius"/>
    </source>
</evidence>